<dbReference type="PROSITE" id="PS50146">
    <property type="entry name" value="DAGK"/>
    <property type="match status" value="1"/>
</dbReference>
<feature type="domain" description="DAGKc" evidence="10">
    <location>
        <begin position="1"/>
        <end position="124"/>
    </location>
</feature>
<proteinExistence type="inferred from homology"/>
<dbReference type="Proteomes" id="UP000310263">
    <property type="component" value="Unassembled WGS sequence"/>
</dbReference>
<dbReference type="GO" id="GO:0016301">
    <property type="term" value="F:kinase activity"/>
    <property type="evidence" value="ECO:0007669"/>
    <property type="project" value="UniProtKB-KW"/>
</dbReference>
<evidence type="ECO:0000256" key="4">
    <source>
        <dbReference type="ARBA" id="ARBA00022741"/>
    </source>
</evidence>
<dbReference type="Pfam" id="PF00781">
    <property type="entry name" value="DAGK_cat"/>
    <property type="match status" value="1"/>
</dbReference>
<evidence type="ECO:0000256" key="8">
    <source>
        <dbReference type="ARBA" id="ARBA00023264"/>
    </source>
</evidence>
<dbReference type="SUPFAM" id="SSF111331">
    <property type="entry name" value="NAD kinase/diacylglycerol kinase-like"/>
    <property type="match status" value="1"/>
</dbReference>
<keyword evidence="6" id="KW-0067">ATP-binding</keyword>
<dbReference type="InterPro" id="IPR001206">
    <property type="entry name" value="Diacylglycerol_kinase_cat_dom"/>
</dbReference>
<dbReference type="PANTHER" id="PTHR12358">
    <property type="entry name" value="SPHINGOSINE KINASE"/>
    <property type="match status" value="1"/>
</dbReference>
<organism evidence="11 12">
    <name type="scientific">Muricaecibacterium torontonense</name>
    <dbReference type="NCBI Taxonomy" id="3032871"/>
    <lineage>
        <taxon>Bacteria</taxon>
        <taxon>Bacillati</taxon>
        <taxon>Actinomycetota</taxon>
        <taxon>Coriobacteriia</taxon>
        <taxon>Coriobacteriales</taxon>
        <taxon>Atopobiaceae</taxon>
        <taxon>Muricaecibacterium</taxon>
    </lineage>
</organism>
<keyword evidence="7" id="KW-0594">Phospholipid biosynthesis</keyword>
<gene>
    <name evidence="11" type="ORF">E5334_08455</name>
</gene>
<keyword evidence="4" id="KW-0547">Nucleotide-binding</keyword>
<dbReference type="InterPro" id="IPR016064">
    <property type="entry name" value="NAD/diacylglycerol_kinase_sf"/>
</dbReference>
<accession>A0A4S2EY50</accession>
<dbReference type="InterPro" id="IPR017438">
    <property type="entry name" value="ATP-NAD_kinase_N"/>
</dbReference>
<evidence type="ECO:0000256" key="9">
    <source>
        <dbReference type="SAM" id="MobiDB-lite"/>
    </source>
</evidence>
<dbReference type="EMBL" id="SRYE01000005">
    <property type="protein sequence ID" value="TGY61426.1"/>
    <property type="molecule type" value="Genomic_DNA"/>
</dbReference>
<dbReference type="OrthoDB" id="3171056at2"/>
<dbReference type="RefSeq" id="WP_136013148.1">
    <property type="nucleotide sequence ID" value="NZ_SRYE01000005.1"/>
</dbReference>
<evidence type="ECO:0000256" key="5">
    <source>
        <dbReference type="ARBA" id="ARBA00022777"/>
    </source>
</evidence>
<dbReference type="AlphaFoldDB" id="A0A4S2EY50"/>
<evidence type="ECO:0000256" key="3">
    <source>
        <dbReference type="ARBA" id="ARBA00022679"/>
    </source>
</evidence>
<keyword evidence="8" id="KW-1208">Phospholipid metabolism</keyword>
<dbReference type="Gene3D" id="2.60.200.40">
    <property type="match status" value="1"/>
</dbReference>
<evidence type="ECO:0000313" key="11">
    <source>
        <dbReference type="EMBL" id="TGY61426.1"/>
    </source>
</evidence>
<name>A0A4S2EY50_9ACTN</name>
<comment type="caution">
    <text evidence="11">The sequence shown here is derived from an EMBL/GenBank/DDBJ whole genome shotgun (WGS) entry which is preliminary data.</text>
</comment>
<dbReference type="InterPro" id="IPR045540">
    <property type="entry name" value="YegS/DAGK_C"/>
</dbReference>
<feature type="region of interest" description="Disordered" evidence="9">
    <location>
        <begin position="307"/>
        <end position="326"/>
    </location>
</feature>
<keyword evidence="5 11" id="KW-0418">Kinase</keyword>
<comment type="similarity">
    <text evidence="2">Belongs to the diacylglycerol/lipid kinase family.</text>
</comment>
<keyword evidence="3" id="KW-0808">Transferase</keyword>
<keyword evidence="7" id="KW-0444">Lipid biosynthesis</keyword>
<dbReference type="InterPro" id="IPR050187">
    <property type="entry name" value="Lipid_Phosphate_FormReg"/>
</dbReference>
<dbReference type="GO" id="GO:0005524">
    <property type="term" value="F:ATP binding"/>
    <property type="evidence" value="ECO:0007669"/>
    <property type="project" value="UniProtKB-KW"/>
</dbReference>
<evidence type="ECO:0000256" key="1">
    <source>
        <dbReference type="ARBA" id="ARBA00001946"/>
    </source>
</evidence>
<keyword evidence="12" id="KW-1185">Reference proteome</keyword>
<protein>
    <submittedName>
        <fullName evidence="11">Diacylglycerol kinase</fullName>
    </submittedName>
</protein>
<evidence type="ECO:0000256" key="2">
    <source>
        <dbReference type="ARBA" id="ARBA00005983"/>
    </source>
</evidence>
<evidence type="ECO:0000256" key="6">
    <source>
        <dbReference type="ARBA" id="ARBA00022840"/>
    </source>
</evidence>
<sequence length="326" mass="35589">MRSLILHNEKAGFSSDAIYMFVRSITHPGDSCEFRSLSDGWNAEDAFKDAEEFDQVVISGGDGTAASLLYAAKDKDLNVCVFPSGTANLFFSNLGNSPEPAAVARACRIGRTFDCDLGGISWADPQGQEHHCGFTLMTGSGFDASLMRAAVPNKKAMGESAYFLAAFDNSHPPVVTFTIELDDQTVVREGIACIVANCAMIQGDIEIMPDCRLDDGLLDVIVLETNDAVGLLRPLLFGLIDHHGANLGRPRLERFRTKRVHVSSSKPIPLQIDGDALDYEISQFSARVLPERVSVIVDSFSPYYPQDHDDLEPRFPGSEIEAFPHS</sequence>
<dbReference type="PANTHER" id="PTHR12358:SF106">
    <property type="entry name" value="LIPID KINASE YEGS"/>
    <property type="match status" value="1"/>
</dbReference>
<evidence type="ECO:0000259" key="10">
    <source>
        <dbReference type="PROSITE" id="PS50146"/>
    </source>
</evidence>
<evidence type="ECO:0000313" key="12">
    <source>
        <dbReference type="Proteomes" id="UP000310263"/>
    </source>
</evidence>
<dbReference type="Gene3D" id="3.40.50.10330">
    <property type="entry name" value="Probable inorganic polyphosphate/atp-NAD kinase, domain 1"/>
    <property type="match status" value="1"/>
</dbReference>
<comment type="cofactor">
    <cofactor evidence="1">
        <name>Mg(2+)</name>
        <dbReference type="ChEBI" id="CHEBI:18420"/>
    </cofactor>
</comment>
<dbReference type="GO" id="GO:0008654">
    <property type="term" value="P:phospholipid biosynthetic process"/>
    <property type="evidence" value="ECO:0007669"/>
    <property type="project" value="UniProtKB-KW"/>
</dbReference>
<dbReference type="GO" id="GO:0005886">
    <property type="term" value="C:plasma membrane"/>
    <property type="evidence" value="ECO:0007669"/>
    <property type="project" value="TreeGrafter"/>
</dbReference>
<evidence type="ECO:0000256" key="7">
    <source>
        <dbReference type="ARBA" id="ARBA00023209"/>
    </source>
</evidence>
<dbReference type="Pfam" id="PF19279">
    <property type="entry name" value="YegS_C"/>
    <property type="match status" value="1"/>
</dbReference>
<reference evidence="11 12" key="1">
    <citation type="submission" date="2019-04" db="EMBL/GenBank/DDBJ databases">
        <title>Microbes associate with the intestines of laboratory mice.</title>
        <authorList>
            <person name="Navarre W."/>
            <person name="Wong E."/>
            <person name="Huang K."/>
            <person name="Tropini C."/>
            <person name="Ng K."/>
            <person name="Yu B."/>
        </authorList>
    </citation>
    <scope>NUCLEOTIDE SEQUENCE [LARGE SCALE GENOMIC DNA]</scope>
    <source>
        <strain evidence="11 12">NM07_P-09</strain>
    </source>
</reference>
<keyword evidence="7" id="KW-0443">Lipid metabolism</keyword>